<organism evidence="2 3">
    <name type="scientific">Microseira wollei NIES-4236</name>
    <dbReference type="NCBI Taxonomy" id="2530354"/>
    <lineage>
        <taxon>Bacteria</taxon>
        <taxon>Bacillati</taxon>
        <taxon>Cyanobacteriota</taxon>
        <taxon>Cyanophyceae</taxon>
        <taxon>Oscillatoriophycideae</taxon>
        <taxon>Aerosakkonematales</taxon>
        <taxon>Aerosakkonemataceae</taxon>
        <taxon>Microseira</taxon>
    </lineage>
</organism>
<evidence type="ECO:0000313" key="2">
    <source>
        <dbReference type="EMBL" id="GET43628.1"/>
    </source>
</evidence>
<dbReference type="InterPro" id="IPR029045">
    <property type="entry name" value="ClpP/crotonase-like_dom_sf"/>
</dbReference>
<dbReference type="SUPFAM" id="SSF52096">
    <property type="entry name" value="ClpP/crotonase"/>
    <property type="match status" value="1"/>
</dbReference>
<sequence>MSFGIFDIFWIILLLSSFQPALQRRMMEMRRVQALRQFEQGRNTRVILLIHRQESISFLGIPLSRYITIEDSEQVLRAIRLTPPDTPIDLILHTPGGLVLATEQIARALIRHPAKVTVFVPHYAMSGGTMLALAADEIVMDANAVLGPVDPQLGNFPAASILKVVQDKPISEVDDETLIMADLSRKAINQVQRFVRTLLKDEVPQPKIAPENIEKIVDTLTTGQVTHDYPITVEEATELGLPITAGLPTSIYNLMELYPQPQGGRPSVQYIPMPYQPRPVLPEPKGRPIPENARN</sequence>
<evidence type="ECO:0000313" key="3">
    <source>
        <dbReference type="Proteomes" id="UP001050975"/>
    </source>
</evidence>
<dbReference type="NCBIfam" id="NF047768">
    <property type="entry name" value="Clp_like_SDH"/>
    <property type="match status" value="1"/>
</dbReference>
<dbReference type="Pfam" id="PF01972">
    <property type="entry name" value="SDH_protease"/>
    <property type="match status" value="1"/>
</dbReference>
<gene>
    <name evidence="2" type="ORF">MiSe_84530</name>
</gene>
<dbReference type="Gene3D" id="3.90.226.10">
    <property type="entry name" value="2-enoyl-CoA Hydratase, Chain A, domain 1"/>
    <property type="match status" value="1"/>
</dbReference>
<dbReference type="InterPro" id="IPR002825">
    <property type="entry name" value="Pept_S49_ser-pept_pro"/>
</dbReference>
<feature type="region of interest" description="Disordered" evidence="1">
    <location>
        <begin position="275"/>
        <end position="295"/>
    </location>
</feature>
<evidence type="ECO:0008006" key="4">
    <source>
        <dbReference type="Google" id="ProtNLM"/>
    </source>
</evidence>
<reference evidence="2" key="1">
    <citation type="submission" date="2019-10" db="EMBL/GenBank/DDBJ databases">
        <title>Draft genome sequece of Microseira wollei NIES-4236.</title>
        <authorList>
            <person name="Yamaguchi H."/>
            <person name="Suzuki S."/>
            <person name="Kawachi M."/>
        </authorList>
    </citation>
    <scope>NUCLEOTIDE SEQUENCE</scope>
    <source>
        <strain evidence="2">NIES-4236</strain>
    </source>
</reference>
<dbReference type="GO" id="GO:0016020">
    <property type="term" value="C:membrane"/>
    <property type="evidence" value="ECO:0007669"/>
    <property type="project" value="InterPro"/>
</dbReference>
<comment type="caution">
    <text evidence="2">The sequence shown here is derived from an EMBL/GenBank/DDBJ whole genome shotgun (WGS) entry which is preliminary data.</text>
</comment>
<dbReference type="PANTHER" id="PTHR35984">
    <property type="entry name" value="PERIPLASMIC SERINE PROTEASE"/>
    <property type="match status" value="1"/>
</dbReference>
<accession>A0AAV3XLV8</accession>
<feature type="compositionally biased region" description="Basic and acidic residues" evidence="1">
    <location>
        <begin position="284"/>
        <end position="295"/>
    </location>
</feature>
<protein>
    <recommendedName>
        <fullName evidence="4">ClpP class periplasmic serine protease</fullName>
    </recommendedName>
</protein>
<name>A0AAV3XLV8_9CYAN</name>
<keyword evidence="3" id="KW-1185">Reference proteome</keyword>
<dbReference type="EMBL" id="BLAY01000237">
    <property type="protein sequence ID" value="GET43628.1"/>
    <property type="molecule type" value="Genomic_DNA"/>
</dbReference>
<proteinExistence type="predicted"/>
<dbReference type="AlphaFoldDB" id="A0AAV3XLV8"/>
<evidence type="ECO:0000256" key="1">
    <source>
        <dbReference type="SAM" id="MobiDB-lite"/>
    </source>
</evidence>
<dbReference type="RefSeq" id="WP_226592625.1">
    <property type="nucleotide sequence ID" value="NZ_BLAY01000237.1"/>
</dbReference>
<dbReference type="PANTHER" id="PTHR35984:SF1">
    <property type="entry name" value="PERIPLASMIC SERINE PROTEASE"/>
    <property type="match status" value="1"/>
</dbReference>
<dbReference type="Proteomes" id="UP001050975">
    <property type="component" value="Unassembled WGS sequence"/>
</dbReference>